<dbReference type="RefSeq" id="WP_091053392.1">
    <property type="nucleotide sequence ID" value="NZ_FNGF01000006.1"/>
</dbReference>
<dbReference type="PROSITE" id="PS51318">
    <property type="entry name" value="TAT"/>
    <property type="match status" value="1"/>
</dbReference>
<evidence type="ECO:0000313" key="1">
    <source>
        <dbReference type="EMBL" id="SDL52106.1"/>
    </source>
</evidence>
<evidence type="ECO:0000313" key="2">
    <source>
        <dbReference type="Proteomes" id="UP000198662"/>
    </source>
</evidence>
<name>A0A1G9KR66_9ACTN</name>
<dbReference type="Gene3D" id="2.160.20.10">
    <property type="entry name" value="Single-stranded right-handed beta-helix, Pectin lyase-like"/>
    <property type="match status" value="1"/>
</dbReference>
<dbReference type="STRING" id="380244.SAMN05216298_4204"/>
<dbReference type="OrthoDB" id="2479530at2"/>
<dbReference type="Proteomes" id="UP000198662">
    <property type="component" value="Unassembled WGS sequence"/>
</dbReference>
<dbReference type="CDD" id="cd23669">
    <property type="entry name" value="GH55_SacteLam55A-like"/>
    <property type="match status" value="1"/>
</dbReference>
<keyword evidence="2" id="KW-1185">Reference proteome</keyword>
<dbReference type="AlphaFoldDB" id="A0A1G9KR66"/>
<protein>
    <submittedName>
        <fullName evidence="1">Uncharacterized protein</fullName>
    </submittedName>
</protein>
<gene>
    <name evidence="1" type="ORF">SAMN05216298_4204</name>
</gene>
<dbReference type="InterPro" id="IPR006311">
    <property type="entry name" value="TAT_signal"/>
</dbReference>
<dbReference type="EMBL" id="FNGF01000006">
    <property type="protein sequence ID" value="SDL52106.1"/>
    <property type="molecule type" value="Genomic_DNA"/>
</dbReference>
<reference evidence="2" key="1">
    <citation type="submission" date="2016-10" db="EMBL/GenBank/DDBJ databases">
        <authorList>
            <person name="Varghese N."/>
            <person name="Submissions S."/>
        </authorList>
    </citation>
    <scope>NUCLEOTIDE SEQUENCE [LARGE SCALE GENOMIC DNA]</scope>
    <source>
        <strain evidence="2">CGMCC 4.3147</strain>
    </source>
</reference>
<organism evidence="1 2">
    <name type="scientific">Glycomyces sambucus</name>
    <dbReference type="NCBI Taxonomy" id="380244"/>
    <lineage>
        <taxon>Bacteria</taxon>
        <taxon>Bacillati</taxon>
        <taxon>Actinomycetota</taxon>
        <taxon>Actinomycetes</taxon>
        <taxon>Glycomycetales</taxon>
        <taxon>Glycomycetaceae</taxon>
        <taxon>Glycomyces</taxon>
    </lineage>
</organism>
<sequence length="617" mass="65719">MQEQSPPDHRGFKRRAALGGAAAAAVAAGIGVGGVVARAQAQPANACGEDPDVLPPTDAYDPDLGPNTHLFGPSTPAAEIQSAVDAITASMRTNQFGRERHAVLFRPGTYAADIDLRFYTQVAGLGLLPGDTVIDGHVRVEADWLPQGDDRPDYLGNATQNFWRSVENLAIRNPSGQIARWAVSQAAPFRRIDLRTTEMQLWDGYEGWASGGFFADSRISGRVVSGSQQQFFTRNSNLQGGWAGSVWNMVFVGTAGAPANHFPDPSHTVVDRAPVIREKPFLYTAADGEFRVFKPAIRRDATGTSWESGAPAGTSISLAEFFVVNPGEDVATVERALAEGRHLLFTPGVHEFDRTLNVTAPGTVVLGLGLATIIPTGGQTAIAVADVDGVVLAGLLIDAGEAESDVLVQIGPPGSAADHGADPVSLHDLFARIGGAHPGSARVSLEVNSRHVIADHLWLWRGDHGEGIGWDVNPAANGMVVHGDDVTAYGLFAEHYQEYQVIWAGERGRTYFFQNEMPYDPPDQATWRTGANGWASYKVDDAVAEHALWGGGGYCFFNTNPNVVCDRVFETPGHGGIRLTSLVSVSLGGVGTIRRVVNETGGQVDSGTFTSYVVAYP</sequence>
<accession>A0A1G9KR66</accession>
<dbReference type="InterPro" id="IPR012334">
    <property type="entry name" value="Pectin_lyas_fold"/>
</dbReference>
<proteinExistence type="predicted"/>
<dbReference type="InterPro" id="IPR059186">
    <property type="entry name" value="SACTE_4363"/>
</dbReference>